<evidence type="ECO:0008006" key="3">
    <source>
        <dbReference type="Google" id="ProtNLM"/>
    </source>
</evidence>
<dbReference type="GO" id="GO:0008781">
    <property type="term" value="F:N-acylneuraminate cytidylyltransferase activity"/>
    <property type="evidence" value="ECO:0007669"/>
    <property type="project" value="TreeGrafter"/>
</dbReference>
<evidence type="ECO:0000313" key="2">
    <source>
        <dbReference type="Proteomes" id="UP000005384"/>
    </source>
</evidence>
<comment type="caution">
    <text evidence="1">The sequence shown here is derived from an EMBL/GenBank/DDBJ whole genome shotgun (WGS) entry which is preliminary data.</text>
</comment>
<dbReference type="InterPro" id="IPR050793">
    <property type="entry name" value="CMP-NeuNAc_synthase"/>
</dbReference>
<sequence length="231" mass="26287">MKNIAIIPARSGSKGLPDKNILPLAHKPMLAYTIEAAIKSNIFDYVMVSTDSEQYAGIAQMYGADVPFLRSDQTASDKASSWDVVREVLEKLKVAGKTFDVVTLLQPTSPLRDADDIKGAMKLFIQQKAKTVVSVRETDHPLEWSFLIDKNNSMEDFARSAYRNMRRQDLPKRYIENGAIYITQVEKLMAPQSDIYLDGCYAYIMEKNHSYDIDDKFDFELVEWVLGRITN</sequence>
<dbReference type="PATRIC" id="fig|742737.3.peg.707"/>
<dbReference type="HOGENOM" id="CLU_042930_1_1_9"/>
<dbReference type="Pfam" id="PF02348">
    <property type="entry name" value="CTP_transf_3"/>
    <property type="match status" value="1"/>
</dbReference>
<dbReference type="InterPro" id="IPR029044">
    <property type="entry name" value="Nucleotide-diphossugar_trans"/>
</dbReference>
<dbReference type="Proteomes" id="UP000005384">
    <property type="component" value="Unassembled WGS sequence"/>
</dbReference>
<dbReference type="SUPFAM" id="SSF53448">
    <property type="entry name" value="Nucleotide-diphospho-sugar transferases"/>
    <property type="match status" value="1"/>
</dbReference>
<dbReference type="Gene3D" id="3.90.550.10">
    <property type="entry name" value="Spore Coat Polysaccharide Biosynthesis Protein SpsA, Chain A"/>
    <property type="match status" value="1"/>
</dbReference>
<organism evidence="1 2">
    <name type="scientific">Hungatella hathewayi WAL-18680</name>
    <dbReference type="NCBI Taxonomy" id="742737"/>
    <lineage>
        <taxon>Bacteria</taxon>
        <taxon>Bacillati</taxon>
        <taxon>Bacillota</taxon>
        <taxon>Clostridia</taxon>
        <taxon>Lachnospirales</taxon>
        <taxon>Lachnospiraceae</taxon>
        <taxon>Hungatella</taxon>
    </lineage>
</organism>
<dbReference type="CDD" id="cd02513">
    <property type="entry name" value="CMP-NeuAc_Synthase"/>
    <property type="match status" value="1"/>
</dbReference>
<evidence type="ECO:0000313" key="1">
    <source>
        <dbReference type="EMBL" id="EHI61345.1"/>
    </source>
</evidence>
<dbReference type="OrthoDB" id="9805604at2"/>
<dbReference type="RefSeq" id="WP_006778693.1">
    <property type="nucleotide sequence ID" value="NZ_CP040506.1"/>
</dbReference>
<protein>
    <recommendedName>
        <fullName evidence="3">N-acylneuraminate cytidylyltransferase</fullName>
    </recommendedName>
</protein>
<dbReference type="InterPro" id="IPR003329">
    <property type="entry name" value="Cytidylyl_trans"/>
</dbReference>
<accession>G5IB30</accession>
<name>G5IB30_9FIRM</name>
<dbReference type="PANTHER" id="PTHR21485:SF6">
    <property type="entry name" value="N-ACYLNEURAMINATE CYTIDYLYLTRANSFERASE-RELATED"/>
    <property type="match status" value="1"/>
</dbReference>
<keyword evidence="2" id="KW-1185">Reference proteome</keyword>
<dbReference type="PANTHER" id="PTHR21485">
    <property type="entry name" value="HAD SUPERFAMILY MEMBERS CMAS AND KDSC"/>
    <property type="match status" value="1"/>
</dbReference>
<proteinExistence type="predicted"/>
<dbReference type="AlphaFoldDB" id="G5IB30"/>
<gene>
    <name evidence="1" type="ORF">HMPREF9473_00707</name>
</gene>
<dbReference type="EMBL" id="ADLN01000005">
    <property type="protein sequence ID" value="EHI61345.1"/>
    <property type="molecule type" value="Genomic_DNA"/>
</dbReference>
<reference evidence="1 2" key="1">
    <citation type="submission" date="2011-08" db="EMBL/GenBank/DDBJ databases">
        <title>The Genome Sequence of Clostridium hathewayi WAL-18680.</title>
        <authorList>
            <consortium name="The Broad Institute Genome Sequencing Platform"/>
            <person name="Earl A."/>
            <person name="Ward D."/>
            <person name="Feldgarden M."/>
            <person name="Gevers D."/>
            <person name="Finegold S.M."/>
            <person name="Summanen P.H."/>
            <person name="Molitoris D.R."/>
            <person name="Song M."/>
            <person name="Daigneault M."/>
            <person name="Allen-Vercoe E."/>
            <person name="Young S.K."/>
            <person name="Zeng Q."/>
            <person name="Gargeya S."/>
            <person name="Fitzgerald M."/>
            <person name="Haas B."/>
            <person name="Abouelleil A."/>
            <person name="Alvarado L."/>
            <person name="Arachchi H.M."/>
            <person name="Berlin A."/>
            <person name="Brown A."/>
            <person name="Chapman S.B."/>
            <person name="Chen Z."/>
            <person name="Dunbar C."/>
            <person name="Freedman E."/>
            <person name="Gearin G."/>
            <person name="Gellesch M."/>
            <person name="Goldberg J."/>
            <person name="Griggs A."/>
            <person name="Gujja S."/>
            <person name="Heiman D."/>
            <person name="Howarth C."/>
            <person name="Larson L."/>
            <person name="Lui A."/>
            <person name="MacDonald P.J.P."/>
            <person name="Montmayeur A."/>
            <person name="Murphy C."/>
            <person name="Neiman D."/>
            <person name="Pearson M."/>
            <person name="Priest M."/>
            <person name="Roberts A."/>
            <person name="Saif S."/>
            <person name="Shea T."/>
            <person name="Shenoy N."/>
            <person name="Sisk P."/>
            <person name="Stolte C."/>
            <person name="Sykes S."/>
            <person name="Wortman J."/>
            <person name="Nusbaum C."/>
            <person name="Birren B."/>
        </authorList>
    </citation>
    <scope>NUCLEOTIDE SEQUENCE [LARGE SCALE GENOMIC DNA]</scope>
    <source>
        <strain evidence="1 2">WAL-18680</strain>
    </source>
</reference>